<dbReference type="GO" id="GO:0019213">
    <property type="term" value="F:deacetylase activity"/>
    <property type="evidence" value="ECO:0007669"/>
    <property type="project" value="TreeGrafter"/>
</dbReference>
<evidence type="ECO:0000313" key="7">
    <source>
        <dbReference type="Proteomes" id="UP000244168"/>
    </source>
</evidence>
<evidence type="ECO:0000256" key="5">
    <source>
        <dbReference type="ARBA" id="ARBA00023277"/>
    </source>
</evidence>
<evidence type="ECO:0000256" key="2">
    <source>
        <dbReference type="ARBA" id="ARBA00022723"/>
    </source>
</evidence>
<evidence type="ECO:0000256" key="4">
    <source>
        <dbReference type="ARBA" id="ARBA00022842"/>
    </source>
</evidence>
<dbReference type="PANTHER" id="PTHR31609">
    <property type="entry name" value="YDJC DEACETYLASE FAMILY MEMBER"/>
    <property type="match status" value="1"/>
</dbReference>
<dbReference type="OrthoDB" id="9774177at2"/>
<evidence type="ECO:0000313" key="6">
    <source>
        <dbReference type="EMBL" id="PTQ99325.1"/>
    </source>
</evidence>
<dbReference type="Pfam" id="PF04794">
    <property type="entry name" value="YdjC"/>
    <property type="match status" value="1"/>
</dbReference>
<proteinExistence type="predicted"/>
<dbReference type="Gene3D" id="3.20.20.370">
    <property type="entry name" value="Glycoside hydrolase/deacetylase"/>
    <property type="match status" value="1"/>
</dbReference>
<evidence type="ECO:0000256" key="3">
    <source>
        <dbReference type="ARBA" id="ARBA00022801"/>
    </source>
</evidence>
<comment type="caution">
    <text evidence="6">The sequence shown here is derived from an EMBL/GenBank/DDBJ whole genome shotgun (WGS) entry which is preliminary data.</text>
</comment>
<dbReference type="InterPro" id="IPR006879">
    <property type="entry name" value="YdjC-like"/>
</dbReference>
<keyword evidence="3 6" id="KW-0378">Hydrolase</keyword>
<dbReference type="GO" id="GO:0005975">
    <property type="term" value="P:carbohydrate metabolic process"/>
    <property type="evidence" value="ECO:0007669"/>
    <property type="project" value="InterPro"/>
</dbReference>
<accession>A0A2T5JCD1</accession>
<dbReference type="Proteomes" id="UP000244168">
    <property type="component" value="Unassembled WGS sequence"/>
</dbReference>
<keyword evidence="4" id="KW-0460">Magnesium</keyword>
<gene>
    <name evidence="6" type="ORF">C8P68_102141</name>
</gene>
<dbReference type="SUPFAM" id="SSF88713">
    <property type="entry name" value="Glycoside hydrolase/deacetylase"/>
    <property type="match status" value="1"/>
</dbReference>
<dbReference type="GO" id="GO:0046872">
    <property type="term" value="F:metal ion binding"/>
    <property type="evidence" value="ECO:0007669"/>
    <property type="project" value="UniProtKB-KW"/>
</dbReference>
<dbReference type="PANTHER" id="PTHR31609:SF1">
    <property type="entry name" value="CARBOHYDRATE DEACETYLASE"/>
    <property type="match status" value="1"/>
</dbReference>
<keyword evidence="2" id="KW-0479">Metal-binding</keyword>
<reference evidence="6 7" key="1">
    <citation type="submission" date="2018-04" db="EMBL/GenBank/DDBJ databases">
        <title>Genomic Encyclopedia of Archaeal and Bacterial Type Strains, Phase II (KMG-II): from individual species to whole genera.</title>
        <authorList>
            <person name="Goeker M."/>
        </authorList>
    </citation>
    <scope>NUCLEOTIDE SEQUENCE [LARGE SCALE GENOMIC DNA]</scope>
    <source>
        <strain evidence="6 7">DSM 26809</strain>
    </source>
</reference>
<name>A0A2T5JCD1_9SPHI</name>
<evidence type="ECO:0000256" key="1">
    <source>
        <dbReference type="ARBA" id="ARBA00001946"/>
    </source>
</evidence>
<dbReference type="GO" id="GO:0016787">
    <property type="term" value="F:hydrolase activity"/>
    <property type="evidence" value="ECO:0007669"/>
    <property type="project" value="UniProtKB-KW"/>
</dbReference>
<dbReference type="EMBL" id="QAOQ01000002">
    <property type="protein sequence ID" value="PTQ99325.1"/>
    <property type="molecule type" value="Genomic_DNA"/>
</dbReference>
<organism evidence="6 7">
    <name type="scientific">Mucilaginibacter yixingensis</name>
    <dbReference type="NCBI Taxonomy" id="1295612"/>
    <lineage>
        <taxon>Bacteria</taxon>
        <taxon>Pseudomonadati</taxon>
        <taxon>Bacteroidota</taxon>
        <taxon>Sphingobacteriia</taxon>
        <taxon>Sphingobacteriales</taxon>
        <taxon>Sphingobacteriaceae</taxon>
        <taxon>Mucilaginibacter</taxon>
    </lineage>
</organism>
<comment type="cofactor">
    <cofactor evidence="1">
        <name>Mg(2+)</name>
        <dbReference type="ChEBI" id="CHEBI:18420"/>
    </cofactor>
</comment>
<keyword evidence="7" id="KW-1185">Reference proteome</keyword>
<sequence length="248" mass="28716">MKIPHNIIATGDDLGLNPSVNKAILYCFEHGYINSTSFLTSTEYFDETVELIHSNKTISNIGVHVNFASGRPITQFTQRDFLDNEGNWDLKKTNRKVYFLSADAKATFMKEIYAQIDKAVAANIGVLHIDSHYHLHTLPCFWRLFLQAAQRYKLKIRLAQTYYEGNYIKYLYRKRINDVFKSEGSQYSNYFESVNHFLKSHEAGVVNSLTEVMLHPDFDENGKLIDHFDQNSLPDWVNYLENLKLSGL</sequence>
<dbReference type="AlphaFoldDB" id="A0A2T5JCD1"/>
<protein>
    <submittedName>
        <fullName evidence="6">Putative glycoside hydrolase/deacetylase ChbG (UPF0249 family)</fullName>
    </submittedName>
</protein>
<dbReference type="RefSeq" id="WP_107827260.1">
    <property type="nucleotide sequence ID" value="NZ_CP160205.1"/>
</dbReference>
<keyword evidence="5" id="KW-0119">Carbohydrate metabolism</keyword>
<dbReference type="InterPro" id="IPR011330">
    <property type="entry name" value="Glyco_hydro/deAcase_b/a-brl"/>
</dbReference>